<dbReference type="Gene3D" id="3.60.15.10">
    <property type="entry name" value="Ribonuclease Z/Hydroxyacylglutathione hydrolase-like"/>
    <property type="match status" value="1"/>
</dbReference>
<dbReference type="RefSeq" id="WP_076369353.1">
    <property type="nucleotide sequence ID" value="NZ_FTMX01000005.1"/>
</dbReference>
<protein>
    <submittedName>
        <fullName evidence="2">Glyoxylase, beta-lactamase superfamily II</fullName>
    </submittedName>
</protein>
<dbReference type="PANTHER" id="PTHR23131">
    <property type="entry name" value="ENDORIBONUCLEASE LACTB2"/>
    <property type="match status" value="1"/>
</dbReference>
<proteinExistence type="predicted"/>
<reference evidence="2 3" key="1">
    <citation type="submission" date="2017-01" db="EMBL/GenBank/DDBJ databases">
        <authorList>
            <person name="Varghese N."/>
            <person name="Submissions S."/>
        </authorList>
    </citation>
    <scope>NUCLEOTIDE SEQUENCE [LARGE SCALE GENOMIC DNA]</scope>
    <source>
        <strain evidence="2 3">RUG2-6</strain>
    </source>
</reference>
<dbReference type="Gene3D" id="1.10.10.10">
    <property type="entry name" value="Winged helix-like DNA-binding domain superfamily/Winged helix DNA-binding domain"/>
    <property type="match status" value="1"/>
</dbReference>
<evidence type="ECO:0000259" key="1">
    <source>
        <dbReference type="SMART" id="SM00849"/>
    </source>
</evidence>
<dbReference type="AlphaFoldDB" id="A0A9X8RB79"/>
<gene>
    <name evidence="2" type="ORF">SAMN05878482_105207</name>
</gene>
<dbReference type="InterPro" id="IPR048933">
    <property type="entry name" value="B_lactamase-like_C"/>
</dbReference>
<name>A0A9X8RB79_9BACI</name>
<dbReference type="EMBL" id="FTMX01000005">
    <property type="protein sequence ID" value="SIR72431.1"/>
    <property type="molecule type" value="Genomic_DNA"/>
</dbReference>
<dbReference type="InterPro" id="IPR036388">
    <property type="entry name" value="WH-like_DNA-bd_sf"/>
</dbReference>
<dbReference type="InterPro" id="IPR036866">
    <property type="entry name" value="RibonucZ/Hydroxyglut_hydro"/>
</dbReference>
<comment type="caution">
    <text evidence="2">The sequence shown here is derived from an EMBL/GenBank/DDBJ whole genome shotgun (WGS) entry which is preliminary data.</text>
</comment>
<evidence type="ECO:0000313" key="2">
    <source>
        <dbReference type="EMBL" id="SIR72431.1"/>
    </source>
</evidence>
<dbReference type="PANTHER" id="PTHR23131:SF4">
    <property type="entry name" value="METALLO-BETA-LACTAMASE SUPERFAMILY POTEIN"/>
    <property type="match status" value="1"/>
</dbReference>
<organism evidence="2 3">
    <name type="scientific">Peribacillus simplex</name>
    <dbReference type="NCBI Taxonomy" id="1478"/>
    <lineage>
        <taxon>Bacteria</taxon>
        <taxon>Bacillati</taxon>
        <taxon>Bacillota</taxon>
        <taxon>Bacilli</taxon>
        <taxon>Bacillales</taxon>
        <taxon>Bacillaceae</taxon>
        <taxon>Peribacillus</taxon>
    </lineage>
</organism>
<evidence type="ECO:0000313" key="3">
    <source>
        <dbReference type="Proteomes" id="UP000185829"/>
    </source>
</evidence>
<dbReference type="SMART" id="SM00849">
    <property type="entry name" value="Lactamase_B"/>
    <property type="match status" value="1"/>
</dbReference>
<feature type="domain" description="Metallo-beta-lactamase" evidence="1">
    <location>
        <begin position="20"/>
        <end position="227"/>
    </location>
</feature>
<accession>A0A9X8RB79</accession>
<sequence length="323" mass="37293">MLNELKVTQVTIPMPFRLDHVHCFLAEGKKGWTIIDTGLNNKTTKDLWNPIIEKHDITDIIITHYHPDHFGYAGALQQLTGADVWMTQVDEHAGTTYWETDSLNLLKENYKACGMENEVAVALSSDESGFMPQVKPYPTVNHHLEEGMNLHFGKYEYEVIFTPGHSDGLISLYNKEKSVLFSTDHILPRVSPNISYWFKGFCNPLEEFFTSLKKIQKLDVEYVIPSHGKPFQNANKRIVELLDHHQDRLHVIHENMKEPISVKRACHILFGNLPIHETRFAVGETLAHLEYLLLNDQCRKFKRDGKWYYQSIDILNIDSSSCI</sequence>
<dbReference type="Proteomes" id="UP000185829">
    <property type="component" value="Unassembled WGS sequence"/>
</dbReference>
<dbReference type="SUPFAM" id="SSF56281">
    <property type="entry name" value="Metallo-hydrolase/oxidoreductase"/>
    <property type="match status" value="1"/>
</dbReference>
<dbReference type="Pfam" id="PF00753">
    <property type="entry name" value="Lactamase_B"/>
    <property type="match status" value="1"/>
</dbReference>
<dbReference type="InterPro" id="IPR050662">
    <property type="entry name" value="Sec-metab_biosynth-thioest"/>
</dbReference>
<dbReference type="InterPro" id="IPR001279">
    <property type="entry name" value="Metallo-B-lactamas"/>
</dbReference>
<dbReference type="Pfam" id="PF21221">
    <property type="entry name" value="B_lactamase-like_C"/>
    <property type="match status" value="1"/>
</dbReference>